<evidence type="ECO:0000313" key="1">
    <source>
        <dbReference type="EMBL" id="ORX08075.1"/>
    </source>
</evidence>
<dbReference type="Proteomes" id="UP000193090">
    <property type="component" value="Unassembled WGS sequence"/>
</dbReference>
<organism evidence="1 2">
    <name type="scientific">Mycolicibacillus trivialis</name>
    <dbReference type="NCBI Taxonomy" id="1798"/>
    <lineage>
        <taxon>Bacteria</taxon>
        <taxon>Bacillati</taxon>
        <taxon>Actinomycetota</taxon>
        <taxon>Actinomycetes</taxon>
        <taxon>Mycobacteriales</taxon>
        <taxon>Mycobacteriaceae</taxon>
        <taxon>Mycolicibacillus</taxon>
    </lineage>
</organism>
<sequence>MTSLEDFEAQWADAPLPEPEDQLCHGVTQFRTWLPADLTDVLDGTWKPAEPTVGRRDDGVGLFYPGKQHTVASESEAGKTWFVLTAARDELSRDRHVVYLDFEDDRGPVVGRLLALGTNPDRIREYFHYVRPESPLNTPANTIDLDATLARYGPSLAVLDGVTEAMVLHGLNPSDNADAATFGRMVPRRLAQSGAATVSLDHVTKSTESRGRYSIGAVHKLNGLDGAAYVLDNRRPFGIGVEGVSTVRIAKDRPGQLRRHALPGGGGMFWFADLVLDATMAEGHTEALVRAPEEHSGTEAPPTHMMRRVADELGRHSAGLSQRVLCDVVKGKAVTIRLALSHLIAGGYVTSKTPHQLLKPFSERGGEK</sequence>
<comment type="caution">
    <text evidence="1">The sequence shown here is derived from an EMBL/GenBank/DDBJ whole genome shotgun (WGS) entry which is preliminary data.</text>
</comment>
<dbReference type="InterPro" id="IPR027417">
    <property type="entry name" value="P-loop_NTPase"/>
</dbReference>
<name>A0A1X2EPR8_9MYCO</name>
<dbReference type="AlphaFoldDB" id="A0A1X2EPR8"/>
<dbReference type="STRING" id="1798.AWC30_03975"/>
<accession>A0A1X2EPR8</accession>
<dbReference type="RefSeq" id="WP_085108445.1">
    <property type="nucleotide sequence ID" value="NZ_JACKSN010000105.1"/>
</dbReference>
<proteinExistence type="predicted"/>
<keyword evidence="2" id="KW-1185">Reference proteome</keyword>
<dbReference type="Pfam" id="PF13481">
    <property type="entry name" value="AAA_25"/>
    <property type="match status" value="1"/>
</dbReference>
<dbReference type="Gene3D" id="3.40.50.300">
    <property type="entry name" value="P-loop containing nucleotide triphosphate hydrolases"/>
    <property type="match status" value="1"/>
</dbReference>
<evidence type="ECO:0000313" key="2">
    <source>
        <dbReference type="Proteomes" id="UP000193090"/>
    </source>
</evidence>
<dbReference type="EMBL" id="LQPZ01000008">
    <property type="protein sequence ID" value="ORX08075.1"/>
    <property type="molecule type" value="Genomic_DNA"/>
</dbReference>
<protein>
    <submittedName>
        <fullName evidence="1">Uncharacterized protein</fullName>
    </submittedName>
</protein>
<gene>
    <name evidence="1" type="ORF">AWC30_03975</name>
</gene>
<reference evidence="1 2" key="1">
    <citation type="submission" date="2016-01" db="EMBL/GenBank/DDBJ databases">
        <title>The new phylogeny of the genus Mycobacterium.</title>
        <authorList>
            <person name="Tarcisio F."/>
            <person name="Conor M."/>
            <person name="Antonella G."/>
            <person name="Elisabetta G."/>
            <person name="Giulia F.S."/>
            <person name="Sara T."/>
            <person name="Anna F."/>
            <person name="Clotilde B."/>
            <person name="Roberto B."/>
            <person name="Veronica D.S."/>
            <person name="Fabio R."/>
            <person name="Monica P."/>
            <person name="Olivier J."/>
            <person name="Enrico T."/>
            <person name="Nicola S."/>
        </authorList>
    </citation>
    <scope>NUCLEOTIDE SEQUENCE [LARGE SCALE GENOMIC DNA]</scope>
    <source>
        <strain evidence="1 2">DSM 44153</strain>
    </source>
</reference>
<dbReference type="SUPFAM" id="SSF52540">
    <property type="entry name" value="P-loop containing nucleoside triphosphate hydrolases"/>
    <property type="match status" value="1"/>
</dbReference>